<name>A0A6A5GPS0_CAERE</name>
<protein>
    <recommendedName>
        <fullName evidence="1">F-box domain-containing protein</fullName>
    </recommendedName>
</protein>
<evidence type="ECO:0000313" key="2">
    <source>
        <dbReference type="EMBL" id="KAF1757380.1"/>
    </source>
</evidence>
<dbReference type="Pfam" id="PF00646">
    <property type="entry name" value="F-box"/>
    <property type="match status" value="1"/>
</dbReference>
<dbReference type="Pfam" id="PF07735">
    <property type="entry name" value="FBA_2"/>
    <property type="match status" value="1"/>
</dbReference>
<gene>
    <name evidence="2" type="ORF">GCK72_013836</name>
</gene>
<dbReference type="PANTHER" id="PTHR21503">
    <property type="entry name" value="F-BOX-CONTAINING HYPOTHETICAL PROTEIN C.ELEGANS"/>
    <property type="match status" value="1"/>
</dbReference>
<dbReference type="RefSeq" id="XP_003107736.2">
    <property type="nucleotide sequence ID" value="XM_003107688.2"/>
</dbReference>
<dbReference type="Proteomes" id="UP000483820">
    <property type="component" value="Chromosome IV"/>
</dbReference>
<accession>A0A6A5GPS0</accession>
<dbReference type="KEGG" id="crq:GCK72_013836"/>
<dbReference type="EMBL" id="WUAV01000004">
    <property type="protein sequence ID" value="KAF1757380.1"/>
    <property type="molecule type" value="Genomic_DNA"/>
</dbReference>
<dbReference type="InterPro" id="IPR001810">
    <property type="entry name" value="F-box_dom"/>
</dbReference>
<reference evidence="2 3" key="1">
    <citation type="submission" date="2019-12" db="EMBL/GenBank/DDBJ databases">
        <title>Chromosome-level assembly of the Caenorhabditis remanei genome.</title>
        <authorList>
            <person name="Teterina A.A."/>
            <person name="Willis J.H."/>
            <person name="Phillips P.C."/>
        </authorList>
    </citation>
    <scope>NUCLEOTIDE SEQUENCE [LARGE SCALE GENOMIC DNA]</scope>
    <source>
        <strain evidence="2 3">PX506</strain>
        <tissue evidence="2">Whole organism</tissue>
    </source>
</reference>
<dbReference type="InterPro" id="IPR012885">
    <property type="entry name" value="F-box_Sdz-33"/>
</dbReference>
<comment type="caution">
    <text evidence="2">The sequence shown here is derived from an EMBL/GenBank/DDBJ whole genome shotgun (WGS) entry which is preliminary data.</text>
</comment>
<dbReference type="PANTHER" id="PTHR21503:SF15">
    <property type="entry name" value="F-BOX DOMAIN-CONTAINING PROTEIN"/>
    <property type="match status" value="1"/>
</dbReference>
<dbReference type="CTD" id="9828445"/>
<feature type="domain" description="F-box" evidence="1">
    <location>
        <begin position="4"/>
        <end position="50"/>
    </location>
</feature>
<evidence type="ECO:0000313" key="3">
    <source>
        <dbReference type="Proteomes" id="UP000483820"/>
    </source>
</evidence>
<dbReference type="AlphaFoldDB" id="A0A6A5GPS0"/>
<evidence type="ECO:0000259" key="1">
    <source>
        <dbReference type="PROSITE" id="PS50181"/>
    </source>
</evidence>
<dbReference type="PROSITE" id="PS50181">
    <property type="entry name" value="FBOX"/>
    <property type="match status" value="1"/>
</dbReference>
<organism evidence="2 3">
    <name type="scientific">Caenorhabditis remanei</name>
    <name type="common">Caenorhabditis vulgaris</name>
    <dbReference type="NCBI Taxonomy" id="31234"/>
    <lineage>
        <taxon>Eukaryota</taxon>
        <taxon>Metazoa</taxon>
        <taxon>Ecdysozoa</taxon>
        <taxon>Nematoda</taxon>
        <taxon>Chromadorea</taxon>
        <taxon>Rhabditida</taxon>
        <taxon>Rhabditina</taxon>
        <taxon>Rhabditomorpha</taxon>
        <taxon>Rhabditoidea</taxon>
        <taxon>Rhabditidae</taxon>
        <taxon>Peloderinae</taxon>
        <taxon>Caenorhabditis</taxon>
    </lineage>
</organism>
<proteinExistence type="predicted"/>
<dbReference type="GeneID" id="9828445"/>
<sequence>MTVSFPLLRLPAVALREVLLNFGTMDLLEFSFTSTRVRDCVFRSARLRVIEHNVEFLKECPHIVTVFKNDDGLHEHKLEWEFVGGQMAGKSHQEERRIGCHRFEKCHKNGNIIQCHFHNPEFGASVVFNHISKIFQGPVNLFLDLSHIRNLYSILLNQNISECQKLEVYEGYNNEQNDEDLYGILDMVNIGKELKAYVTNQDEIDFDQICHLESLTLENANWMTLPDLISLNCRYGSFINHKFGPSDVNSFAENWYNSTNRTLAKMQLGWDVDTELDLKKSKLEWKKWDPKIRSRCFYDPSEPYHSNRIDCSEGYDITRSDGLTATILVRDGFECYALFLVWHDPYPEKTRLNQLRERMTEEFKKFENVFESHRGNEKYVTVGKIVKSWIESKEIAHLSFEEWKYALDYISEDTCHLYNRIVKNVNDIQKEIKLWESVDNTNNCIL</sequence>